<keyword evidence="9" id="KW-0808">Transferase</keyword>
<dbReference type="InterPro" id="IPR013785">
    <property type="entry name" value="Aldolase_TIM"/>
</dbReference>
<dbReference type="GO" id="GO:0008675">
    <property type="term" value="F:2-dehydro-3-deoxy-phosphogluconate aldolase activity"/>
    <property type="evidence" value="ECO:0007669"/>
    <property type="project" value="UniProtKB-EC"/>
</dbReference>
<reference evidence="9" key="1">
    <citation type="submission" date="2016-08" db="EMBL/GenBank/DDBJ databases">
        <authorList>
            <person name="Seilhamer J.J."/>
        </authorList>
    </citation>
    <scope>NUCLEOTIDE SEQUENCE</scope>
    <source>
        <strain evidence="9">86</strain>
    </source>
</reference>
<dbReference type="GO" id="GO:0016740">
    <property type="term" value="F:transferase activity"/>
    <property type="evidence" value="ECO:0007669"/>
    <property type="project" value="UniProtKB-KW"/>
</dbReference>
<keyword evidence="7" id="KW-0704">Schiff base</keyword>
<evidence type="ECO:0000256" key="8">
    <source>
        <dbReference type="ARBA" id="ARBA00023277"/>
    </source>
</evidence>
<comment type="subunit">
    <text evidence="4">Homotrimer.</text>
</comment>
<evidence type="ECO:0000256" key="1">
    <source>
        <dbReference type="ARBA" id="ARBA00000654"/>
    </source>
</evidence>
<dbReference type="EMBL" id="FMJD01000012">
    <property type="protein sequence ID" value="SCM78572.1"/>
    <property type="molecule type" value="Genomic_DNA"/>
</dbReference>
<dbReference type="SUPFAM" id="SSF51569">
    <property type="entry name" value="Aldolase"/>
    <property type="match status" value="1"/>
</dbReference>
<dbReference type="NCBIfam" id="NF004325">
    <property type="entry name" value="PRK05718.1"/>
    <property type="match status" value="1"/>
</dbReference>
<dbReference type="PROSITE" id="PS00160">
    <property type="entry name" value="ALDOLASE_KDPG_KHG_2"/>
    <property type="match status" value="1"/>
</dbReference>
<dbReference type="EC" id="4.1.2.14" evidence="5"/>
<dbReference type="Gene3D" id="3.20.20.70">
    <property type="entry name" value="Aldolase class I"/>
    <property type="match status" value="1"/>
</dbReference>
<keyword evidence="8" id="KW-0119">Carbohydrate metabolism</keyword>
<dbReference type="CDD" id="cd00452">
    <property type="entry name" value="KDPG_aldolase"/>
    <property type="match status" value="1"/>
</dbReference>
<dbReference type="Pfam" id="PF01081">
    <property type="entry name" value="Aldolase"/>
    <property type="match status" value="1"/>
</dbReference>
<accession>A0A212LM09</accession>
<evidence type="ECO:0000256" key="2">
    <source>
        <dbReference type="ARBA" id="ARBA00004736"/>
    </source>
</evidence>
<evidence type="ECO:0000256" key="7">
    <source>
        <dbReference type="ARBA" id="ARBA00023270"/>
    </source>
</evidence>
<dbReference type="PROSITE" id="PS00159">
    <property type="entry name" value="ALDOLASE_KDPG_KHG_1"/>
    <property type="match status" value="1"/>
</dbReference>
<evidence type="ECO:0000313" key="9">
    <source>
        <dbReference type="EMBL" id="SCM78572.1"/>
    </source>
</evidence>
<dbReference type="NCBIfam" id="TIGR01182">
    <property type="entry name" value="eda"/>
    <property type="match status" value="1"/>
</dbReference>
<evidence type="ECO:0000256" key="3">
    <source>
        <dbReference type="ARBA" id="ARBA00006906"/>
    </source>
</evidence>
<proteinExistence type="inferred from homology"/>
<dbReference type="InterPro" id="IPR000887">
    <property type="entry name" value="Aldlse_KDPG_KHG"/>
</dbReference>
<comment type="pathway">
    <text evidence="2">Carbohydrate acid metabolism; 2-dehydro-3-deoxy-D-gluconate degradation; D-glyceraldehyde 3-phosphate and pyruvate from 2-dehydro-3-deoxy-D-gluconate: step 2/2.</text>
</comment>
<dbReference type="InterPro" id="IPR031337">
    <property type="entry name" value="KDPG/KHG_AS_1"/>
</dbReference>
<comment type="catalytic activity">
    <reaction evidence="1">
        <text>2-dehydro-3-deoxy-6-phospho-D-gluconate = D-glyceraldehyde 3-phosphate + pyruvate</text>
        <dbReference type="Rhea" id="RHEA:17089"/>
        <dbReference type="ChEBI" id="CHEBI:15361"/>
        <dbReference type="ChEBI" id="CHEBI:57569"/>
        <dbReference type="ChEBI" id="CHEBI:59776"/>
        <dbReference type="EC" id="4.1.2.14"/>
    </reaction>
</comment>
<sequence>MILPPSSGWRTNAFICNVNALAIADEKGSAMFDTAALLAVLRRAPVVPVLIIDRLEDAVPLGTALVKGGLPALEVTLRTPAALEAIRAMSAIPGGVVGAGTVLDRAQAKAAVEAGAKFLVSPGATPDLLDAAVELGVPLLPGVATASEAMVARDKGYRIVKFFPAGPAGGPKYLQALASPLGEMVFCPTGGVSLDNAPDYLKLKNVVCVGGSWVAPADAVRNGDWARIEQLAREAAALAA</sequence>
<comment type="similarity">
    <text evidence="3">Belongs to the KHG/KDPG aldolase family.</text>
</comment>
<evidence type="ECO:0000256" key="6">
    <source>
        <dbReference type="ARBA" id="ARBA00023239"/>
    </source>
</evidence>
<protein>
    <recommendedName>
        <fullName evidence="5">2-dehydro-3-deoxy-phosphogluconate aldolase</fullName>
        <ecNumber evidence="5">4.1.2.14</ecNumber>
    </recommendedName>
</protein>
<evidence type="ECO:0000256" key="5">
    <source>
        <dbReference type="ARBA" id="ARBA00013063"/>
    </source>
</evidence>
<dbReference type="InterPro" id="IPR031338">
    <property type="entry name" value="KDPG/KHG_AS_2"/>
</dbReference>
<evidence type="ECO:0000256" key="4">
    <source>
        <dbReference type="ARBA" id="ARBA00011233"/>
    </source>
</evidence>
<dbReference type="AlphaFoldDB" id="A0A212LM09"/>
<name>A0A212LM09_9HYPH</name>
<organism evidence="9">
    <name type="scientific">uncultured Pleomorphomonas sp</name>
    <dbReference type="NCBI Taxonomy" id="442121"/>
    <lineage>
        <taxon>Bacteria</taxon>
        <taxon>Pseudomonadati</taxon>
        <taxon>Pseudomonadota</taxon>
        <taxon>Alphaproteobacteria</taxon>
        <taxon>Hyphomicrobiales</taxon>
        <taxon>Pleomorphomonadaceae</taxon>
        <taxon>Pleomorphomonas</taxon>
        <taxon>environmental samples</taxon>
    </lineage>
</organism>
<dbReference type="PANTHER" id="PTHR30246:SF1">
    <property type="entry name" value="2-DEHYDRO-3-DEOXY-6-PHOSPHOGALACTONATE ALDOLASE-RELATED"/>
    <property type="match status" value="1"/>
</dbReference>
<dbReference type="PANTHER" id="PTHR30246">
    <property type="entry name" value="2-KETO-3-DEOXY-6-PHOSPHOGLUCONATE ALDOLASE"/>
    <property type="match status" value="1"/>
</dbReference>
<keyword evidence="6 9" id="KW-0456">Lyase</keyword>
<gene>
    <name evidence="9" type="primary">eda</name>
    <name evidence="9" type="ORF">KL86PLE_80007</name>
</gene>